<evidence type="ECO:0000256" key="4">
    <source>
        <dbReference type="PROSITE-ProRule" id="PRU01248"/>
    </source>
</evidence>
<dbReference type="PANTHER" id="PTHR30349:SF64">
    <property type="entry name" value="PROPHAGE INTEGRASE INTD-RELATED"/>
    <property type="match status" value="1"/>
</dbReference>
<dbReference type="InterPro" id="IPR002104">
    <property type="entry name" value="Integrase_catalytic"/>
</dbReference>
<dbReference type="Gene3D" id="1.10.150.130">
    <property type="match status" value="1"/>
</dbReference>
<dbReference type="InterPro" id="IPR013762">
    <property type="entry name" value="Integrase-like_cat_sf"/>
</dbReference>
<dbReference type="InterPro" id="IPR050090">
    <property type="entry name" value="Tyrosine_recombinase_XerCD"/>
</dbReference>
<protein>
    <submittedName>
        <fullName evidence="7">Site-specific integrase</fullName>
    </submittedName>
</protein>
<sequence>MASITKDSRNGRWLARWRDPQHRQRKKSFGRKVDAERFLAALLAEMNRGNYLDPAAGKVTVGEFAKVWVAGLSHLKESTAERYRGIVRNHVEPKWGSTRLSNVAPSDVAAWIGELTEGGSSPSTTRQVHRVFSLIMDLALRDGRISRNPAAGVRLPRAVRGEPRFLTPPELEALVRASGNGGLAICILAFTGIRFGDLTALRVVRVDLTRRRLHIAESASEIGGRLVWSTTKNHQTRSVPVPPGLLPLLEEAVAGKEPGDLVFMSPLGGPLRLGNWRTRVFDPACAQAGIVGLTPHDLRHTAASLAIAAGASVKAVQRMLGHSSAAMTLDVYAGLFGDDLDSVAALLDAHVPQMRHSGEITAAPGGRNDAA</sequence>
<feature type="domain" description="Tyr recombinase" evidence="5">
    <location>
        <begin position="161"/>
        <end position="345"/>
    </location>
</feature>
<dbReference type="Pfam" id="PF00589">
    <property type="entry name" value="Phage_integrase"/>
    <property type="match status" value="1"/>
</dbReference>
<evidence type="ECO:0000313" key="7">
    <source>
        <dbReference type="EMBL" id="XBO43816.1"/>
    </source>
</evidence>
<gene>
    <name evidence="7" type="ORF">ABEG17_00345</name>
</gene>
<dbReference type="InterPro" id="IPR011010">
    <property type="entry name" value="DNA_brk_join_enz"/>
</dbReference>
<name>A0AAU7JTS4_9MICO</name>
<keyword evidence="2 4" id="KW-0238">DNA-binding</keyword>
<dbReference type="InterPro" id="IPR053876">
    <property type="entry name" value="Phage_int_M"/>
</dbReference>
<evidence type="ECO:0000259" key="6">
    <source>
        <dbReference type="PROSITE" id="PS51900"/>
    </source>
</evidence>
<dbReference type="PROSITE" id="PS51900">
    <property type="entry name" value="CB"/>
    <property type="match status" value="1"/>
</dbReference>
<dbReference type="RefSeq" id="WP_406831260.1">
    <property type="nucleotide sequence ID" value="NZ_CP157483.1"/>
</dbReference>
<dbReference type="GO" id="GO:0003677">
    <property type="term" value="F:DNA binding"/>
    <property type="evidence" value="ECO:0007669"/>
    <property type="project" value="UniProtKB-UniRule"/>
</dbReference>
<keyword evidence="3" id="KW-0233">DNA recombination</keyword>
<dbReference type="InterPro" id="IPR044068">
    <property type="entry name" value="CB"/>
</dbReference>
<dbReference type="Pfam" id="PF22022">
    <property type="entry name" value="Phage_int_M"/>
    <property type="match status" value="1"/>
</dbReference>
<dbReference type="GO" id="GO:0015074">
    <property type="term" value="P:DNA integration"/>
    <property type="evidence" value="ECO:0007669"/>
    <property type="project" value="UniProtKB-KW"/>
</dbReference>
<dbReference type="Gene3D" id="1.10.443.10">
    <property type="entry name" value="Intergrase catalytic core"/>
    <property type="match status" value="1"/>
</dbReference>
<feature type="domain" description="Core-binding (CB)" evidence="6">
    <location>
        <begin position="59"/>
        <end position="140"/>
    </location>
</feature>
<dbReference type="EMBL" id="CP157483">
    <property type="protein sequence ID" value="XBO43816.1"/>
    <property type="molecule type" value="Genomic_DNA"/>
</dbReference>
<dbReference type="SUPFAM" id="SSF56349">
    <property type="entry name" value="DNA breaking-rejoining enzymes"/>
    <property type="match status" value="1"/>
</dbReference>
<evidence type="ECO:0000256" key="1">
    <source>
        <dbReference type="ARBA" id="ARBA00008857"/>
    </source>
</evidence>
<accession>A0AAU7JTS4</accession>
<proteinExistence type="inferred from homology"/>
<dbReference type="PROSITE" id="PS51898">
    <property type="entry name" value="TYR_RECOMBINASE"/>
    <property type="match status" value="1"/>
</dbReference>
<evidence type="ECO:0000256" key="3">
    <source>
        <dbReference type="ARBA" id="ARBA00023172"/>
    </source>
</evidence>
<evidence type="ECO:0000259" key="5">
    <source>
        <dbReference type="PROSITE" id="PS51898"/>
    </source>
</evidence>
<dbReference type="PANTHER" id="PTHR30349">
    <property type="entry name" value="PHAGE INTEGRASE-RELATED"/>
    <property type="match status" value="1"/>
</dbReference>
<dbReference type="AlphaFoldDB" id="A0AAU7JTS4"/>
<dbReference type="GO" id="GO:0006310">
    <property type="term" value="P:DNA recombination"/>
    <property type="evidence" value="ECO:0007669"/>
    <property type="project" value="UniProtKB-KW"/>
</dbReference>
<evidence type="ECO:0000256" key="2">
    <source>
        <dbReference type="ARBA" id="ARBA00023125"/>
    </source>
</evidence>
<comment type="similarity">
    <text evidence="1">Belongs to the 'phage' integrase family.</text>
</comment>
<organism evidence="7">
    <name type="scientific">Pedococcus sp. KACC 23699</name>
    <dbReference type="NCBI Taxonomy" id="3149228"/>
    <lineage>
        <taxon>Bacteria</taxon>
        <taxon>Bacillati</taxon>
        <taxon>Actinomycetota</taxon>
        <taxon>Actinomycetes</taxon>
        <taxon>Micrococcales</taxon>
        <taxon>Intrasporangiaceae</taxon>
        <taxon>Pedococcus</taxon>
    </lineage>
</organism>
<reference evidence="7" key="1">
    <citation type="submission" date="2024-05" db="EMBL/GenBank/DDBJ databases">
        <authorList>
            <person name="Kim S."/>
            <person name="Heo J."/>
            <person name="Choi H."/>
            <person name="Choi Y."/>
            <person name="Kwon S.-W."/>
            <person name="Kim Y."/>
        </authorList>
    </citation>
    <scope>NUCLEOTIDE SEQUENCE</scope>
    <source>
        <strain evidence="7">KACC 23699</strain>
    </source>
</reference>
<dbReference type="InterPro" id="IPR010998">
    <property type="entry name" value="Integrase_recombinase_N"/>
</dbReference>